<keyword evidence="2" id="KW-1185">Reference proteome</keyword>
<dbReference type="InParanoid" id="A0A3R7DJ52"/>
<sequence length="154" mass="16312">MCLGVILFSCFESDQSKSESKFMSDGRILKISYLVALIIAAVLGIVALALNKSFGKTNISRTQCSDAFTLIGVLLILGAIILFLVVMSCAPSARRTILIVIFVAAAVGLLSYIIACGCLFSGAPNYGAWLLSAMWASVAAVAISIAFIFDDPFE</sequence>
<dbReference type="EMBL" id="NIRI02000056">
    <property type="protein sequence ID" value="KAG5444703.1"/>
    <property type="molecule type" value="Genomic_DNA"/>
</dbReference>
<reference evidence="1 2" key="2">
    <citation type="journal article" date="2021" name="Genomics">
        <title>High-quality reference genome for Clonorchis sinensis.</title>
        <authorList>
            <person name="Young N.D."/>
            <person name="Stroehlein A.J."/>
            <person name="Kinkar L."/>
            <person name="Wang T."/>
            <person name="Sohn W.M."/>
            <person name="Chang B.C.H."/>
            <person name="Kaur P."/>
            <person name="Weisz D."/>
            <person name="Dudchenko O."/>
            <person name="Aiden E.L."/>
            <person name="Korhonen P.K."/>
            <person name="Gasser R.B."/>
        </authorList>
    </citation>
    <scope>NUCLEOTIDE SEQUENCE [LARGE SCALE GENOMIC DNA]</scope>
    <source>
        <strain evidence="1">Cs-k2</strain>
    </source>
</reference>
<reference evidence="1 2" key="1">
    <citation type="journal article" date="2018" name="Biotechnol. Adv.">
        <title>Improved genomic resources and new bioinformatic workflow for the carcinogenic parasite Clonorchis sinensis: Biotechnological implications.</title>
        <authorList>
            <person name="Wang D."/>
            <person name="Korhonen P.K."/>
            <person name="Gasser R.B."/>
            <person name="Young N.D."/>
        </authorList>
    </citation>
    <scope>NUCLEOTIDE SEQUENCE [LARGE SCALE GENOMIC DNA]</scope>
    <source>
        <strain evidence="1">Cs-k2</strain>
    </source>
</reference>
<accession>A0A3R7DJ52</accession>
<protein>
    <submittedName>
        <fullName evidence="1">Uncharacterized protein</fullName>
    </submittedName>
</protein>
<name>A0A3R7DJ52_CLOSI</name>
<dbReference type="Proteomes" id="UP000286415">
    <property type="component" value="Unassembled WGS sequence"/>
</dbReference>
<comment type="caution">
    <text evidence="1">The sequence shown here is derived from an EMBL/GenBank/DDBJ whole genome shotgun (WGS) entry which is preliminary data.</text>
</comment>
<evidence type="ECO:0000313" key="1">
    <source>
        <dbReference type="EMBL" id="KAG5444703.1"/>
    </source>
</evidence>
<dbReference type="OrthoDB" id="10444513at2759"/>
<gene>
    <name evidence="1" type="ORF">CSKR_107755</name>
</gene>
<proteinExistence type="predicted"/>
<evidence type="ECO:0000313" key="2">
    <source>
        <dbReference type="Proteomes" id="UP000286415"/>
    </source>
</evidence>
<organism evidence="1 2">
    <name type="scientific">Clonorchis sinensis</name>
    <name type="common">Chinese liver fluke</name>
    <dbReference type="NCBI Taxonomy" id="79923"/>
    <lineage>
        <taxon>Eukaryota</taxon>
        <taxon>Metazoa</taxon>
        <taxon>Spiralia</taxon>
        <taxon>Lophotrochozoa</taxon>
        <taxon>Platyhelminthes</taxon>
        <taxon>Trematoda</taxon>
        <taxon>Digenea</taxon>
        <taxon>Opisthorchiida</taxon>
        <taxon>Opisthorchiata</taxon>
        <taxon>Opisthorchiidae</taxon>
        <taxon>Clonorchis</taxon>
    </lineage>
</organism>
<dbReference type="AlphaFoldDB" id="A0A3R7DJ52"/>